<evidence type="ECO:0008006" key="3">
    <source>
        <dbReference type="Google" id="ProtNLM"/>
    </source>
</evidence>
<protein>
    <recommendedName>
        <fullName evidence="3">DUF559 domain-containing protein</fullName>
    </recommendedName>
</protein>
<dbReference type="RefSeq" id="WP_179649595.1">
    <property type="nucleotide sequence ID" value="NZ_JACBZM010000001.1"/>
</dbReference>
<dbReference type="SUPFAM" id="SSF52980">
    <property type="entry name" value="Restriction endonuclease-like"/>
    <property type="match status" value="1"/>
</dbReference>
<sequence>MTISSRFDDRPFTAAMAREAGFTRNCLHKLVASGEVRKVLSDVYVATCVKDSLELRASAAALVMPDHAVVVDRSAAWLHDVEILDLAELDLVPELDAVSVGGKEPSRRVGVFGGKRDLSAADVMTLHPGVKVTIPVRTACDVACLLGRYRAIATLDEFRRKHRLSVADLSAQLPRFRGRRGVIQLRELIPLSTDRADSQPESWTRLMIRDAGLPVPEAQVEVVVPGWGRARLENAYAHLRVAVEYDGEADHSSTADRERDETRRAALTDAGWIILVLRKGDFTAQRRAEWLGELAAVIAERTPVSAGKRIYSRGPDHPSYRWRRRR</sequence>
<reference evidence="1 2" key="1">
    <citation type="submission" date="2020-07" db="EMBL/GenBank/DDBJ databases">
        <title>Sequencing the genomes of 1000 actinobacteria strains.</title>
        <authorList>
            <person name="Klenk H.-P."/>
        </authorList>
    </citation>
    <scope>NUCLEOTIDE SEQUENCE [LARGE SCALE GENOMIC DNA]</scope>
    <source>
        <strain evidence="1 2">DSM 15131</strain>
    </source>
</reference>
<proteinExistence type="predicted"/>
<comment type="caution">
    <text evidence="1">The sequence shown here is derived from an EMBL/GenBank/DDBJ whole genome shotgun (WGS) entry which is preliminary data.</text>
</comment>
<dbReference type="EMBL" id="JACBZM010000001">
    <property type="protein sequence ID" value="NYI45869.1"/>
    <property type="molecule type" value="Genomic_DNA"/>
</dbReference>
<accession>A0A7Z0CM25</accession>
<dbReference type="InterPro" id="IPR011335">
    <property type="entry name" value="Restrct_endonuc-II-like"/>
</dbReference>
<name>A0A7Z0CM25_9ACTN</name>
<dbReference type="AlphaFoldDB" id="A0A7Z0CM25"/>
<evidence type="ECO:0000313" key="2">
    <source>
        <dbReference type="Proteomes" id="UP000562045"/>
    </source>
</evidence>
<gene>
    <name evidence="1" type="ORF">BJ993_002949</name>
</gene>
<dbReference type="Gene3D" id="3.40.960.10">
    <property type="entry name" value="VSR Endonuclease"/>
    <property type="match status" value="1"/>
</dbReference>
<evidence type="ECO:0000313" key="1">
    <source>
        <dbReference type="EMBL" id="NYI45869.1"/>
    </source>
</evidence>
<dbReference type="Proteomes" id="UP000562045">
    <property type="component" value="Unassembled WGS sequence"/>
</dbReference>
<organism evidence="1 2">
    <name type="scientific">Nocardioides aromaticivorans</name>
    <dbReference type="NCBI Taxonomy" id="200618"/>
    <lineage>
        <taxon>Bacteria</taxon>
        <taxon>Bacillati</taxon>
        <taxon>Actinomycetota</taxon>
        <taxon>Actinomycetes</taxon>
        <taxon>Propionibacteriales</taxon>
        <taxon>Nocardioidaceae</taxon>
        <taxon>Nocardioides</taxon>
    </lineage>
</organism>